<dbReference type="PANTHER" id="PTHR43776">
    <property type="entry name" value="TRANSPORT ATP-BINDING PROTEIN"/>
    <property type="match status" value="1"/>
</dbReference>
<dbReference type="Proteomes" id="UP000467240">
    <property type="component" value="Unassembled WGS sequence"/>
</dbReference>
<dbReference type="Gene3D" id="3.40.50.300">
    <property type="entry name" value="P-loop containing nucleotide triphosphate hydrolases"/>
    <property type="match status" value="2"/>
</dbReference>
<comment type="similarity">
    <text evidence="1">Belongs to the ABC transporter superfamily.</text>
</comment>
<dbReference type="InterPro" id="IPR003593">
    <property type="entry name" value="AAA+_ATPase"/>
</dbReference>
<dbReference type="SUPFAM" id="SSF52540">
    <property type="entry name" value="P-loop containing nucleoside triphosphate hydrolases"/>
    <property type="match status" value="2"/>
</dbReference>
<dbReference type="InterPro" id="IPR027417">
    <property type="entry name" value="P-loop_NTPase"/>
</dbReference>
<dbReference type="SMART" id="SM00382">
    <property type="entry name" value="AAA"/>
    <property type="match status" value="2"/>
</dbReference>
<dbReference type="PANTHER" id="PTHR43776:SF7">
    <property type="entry name" value="D,D-DIPEPTIDE TRANSPORT ATP-BINDING PROTEIN DDPF-RELATED"/>
    <property type="match status" value="1"/>
</dbReference>
<evidence type="ECO:0000313" key="6">
    <source>
        <dbReference type="EMBL" id="KAB1653649.1"/>
    </source>
</evidence>
<dbReference type="OrthoDB" id="4008250at2"/>
<dbReference type="PROSITE" id="PS00211">
    <property type="entry name" value="ABC_TRANSPORTER_1"/>
    <property type="match status" value="1"/>
</dbReference>
<dbReference type="PROSITE" id="PS50893">
    <property type="entry name" value="ABC_TRANSPORTER_2"/>
    <property type="match status" value="2"/>
</dbReference>
<evidence type="ECO:0000256" key="4">
    <source>
        <dbReference type="ARBA" id="ARBA00022840"/>
    </source>
</evidence>
<dbReference type="InterPro" id="IPR017871">
    <property type="entry name" value="ABC_transporter-like_CS"/>
</dbReference>
<dbReference type="EMBL" id="WBJZ01000022">
    <property type="protein sequence ID" value="KAB1653649.1"/>
    <property type="molecule type" value="Genomic_DNA"/>
</dbReference>
<feature type="domain" description="ABC transporter" evidence="5">
    <location>
        <begin position="285"/>
        <end position="545"/>
    </location>
</feature>
<feature type="domain" description="ABC transporter" evidence="5">
    <location>
        <begin position="3"/>
        <end position="249"/>
    </location>
</feature>
<keyword evidence="4 6" id="KW-0067">ATP-binding</keyword>
<organism evidence="6 7">
    <name type="scientific">Pseudoclavibacter chungangensis</name>
    <dbReference type="NCBI Taxonomy" id="587635"/>
    <lineage>
        <taxon>Bacteria</taxon>
        <taxon>Bacillati</taxon>
        <taxon>Actinomycetota</taxon>
        <taxon>Actinomycetes</taxon>
        <taxon>Micrococcales</taxon>
        <taxon>Microbacteriaceae</taxon>
        <taxon>Pseudoclavibacter</taxon>
    </lineage>
</organism>
<dbReference type="GO" id="GO:0055085">
    <property type="term" value="P:transmembrane transport"/>
    <property type="evidence" value="ECO:0007669"/>
    <property type="project" value="UniProtKB-ARBA"/>
</dbReference>
<keyword evidence="3" id="KW-0547">Nucleotide-binding</keyword>
<keyword evidence="2" id="KW-0813">Transport</keyword>
<accession>A0A7J5BNL5</accession>
<name>A0A7J5BNL5_9MICO</name>
<dbReference type="InterPro" id="IPR050319">
    <property type="entry name" value="ABC_transp_ATP-bind"/>
</dbReference>
<evidence type="ECO:0000313" key="7">
    <source>
        <dbReference type="Proteomes" id="UP000467240"/>
    </source>
</evidence>
<evidence type="ECO:0000256" key="3">
    <source>
        <dbReference type="ARBA" id="ARBA00022741"/>
    </source>
</evidence>
<evidence type="ECO:0000259" key="5">
    <source>
        <dbReference type="PROSITE" id="PS50893"/>
    </source>
</evidence>
<protein>
    <submittedName>
        <fullName evidence="6">ABC transporter ATP-binding protein</fullName>
    </submittedName>
</protein>
<evidence type="ECO:0000256" key="2">
    <source>
        <dbReference type="ARBA" id="ARBA00022448"/>
    </source>
</evidence>
<dbReference type="GO" id="GO:0005524">
    <property type="term" value="F:ATP binding"/>
    <property type="evidence" value="ECO:0007669"/>
    <property type="project" value="UniProtKB-KW"/>
</dbReference>
<dbReference type="GO" id="GO:0016887">
    <property type="term" value="F:ATP hydrolysis activity"/>
    <property type="evidence" value="ECO:0007669"/>
    <property type="project" value="InterPro"/>
</dbReference>
<gene>
    <name evidence="6" type="ORF">F8O01_14775</name>
</gene>
<dbReference type="AlphaFoldDB" id="A0A7J5BNL5"/>
<evidence type="ECO:0000256" key="1">
    <source>
        <dbReference type="ARBA" id="ARBA00005417"/>
    </source>
</evidence>
<comment type="caution">
    <text evidence="6">The sequence shown here is derived from an EMBL/GenBank/DDBJ whole genome shotgun (WGS) entry which is preliminary data.</text>
</comment>
<dbReference type="CDD" id="cd03257">
    <property type="entry name" value="ABC_NikE_OppD_transporters"/>
    <property type="match status" value="2"/>
</dbReference>
<dbReference type="InterPro" id="IPR003439">
    <property type="entry name" value="ABC_transporter-like_ATP-bd"/>
</dbReference>
<reference evidence="6 7" key="1">
    <citation type="submission" date="2019-09" db="EMBL/GenBank/DDBJ databases">
        <title>Phylogeny of genus Pseudoclavibacter and closely related genus.</title>
        <authorList>
            <person name="Li Y."/>
        </authorList>
    </citation>
    <scope>NUCLEOTIDE SEQUENCE [LARGE SCALE GENOMIC DNA]</scope>
    <source>
        <strain evidence="6 7">DSM 23821</strain>
    </source>
</reference>
<dbReference type="Pfam" id="PF00005">
    <property type="entry name" value="ABC_tran"/>
    <property type="match status" value="2"/>
</dbReference>
<proteinExistence type="inferred from homology"/>
<sequence length="563" mass="60560">MVIEIDGLTIRFGRRTVVEDIGFTLEPGRCVALVGESGAGKSLSARAAIGLVPEEATVHATTLRIGDRELRAADDRAWQHVRGRTVALVTQDSQNALDPLRRVGDEIAEPLRIHEPGLTVDERRERVLELMTRVGIPAPGTRALQFPGELSGGLRQRALIASALAAEPSFIIADEPTTALDTITRRLVLDLLAARKREGIGLLVVSHDLGVVAELADEVLVLRDGRVVERGAADDVLRAPAHEETRALLAAVPDGRRITVHDVADAVDDPASGADDTTSDTEPVLVARGLRKGYALPGGGAVDAVADVYLELRRGTTLGVVGESGSGKSTLARLLLAIEEPDAGTVHLGGEPWLGRLGAADVGTATSGRGQGRGRVRAVRERDRHRRRGAIQLVQQDAFGSFDPRWTVRRIVRESPARPDDRRIDELLRLVDLDPALGSRRPWQLSGGQRQRVAIARAIASDPSVLVADEPVSALDATVQRTVLELFVRLRERLGVAIVFISHDLGVVESISDEILVMQDGEVVERGPVDRVVGAPEHEFTRRLLAARSTELGVPSRVCVPGE</sequence>
<keyword evidence="7" id="KW-1185">Reference proteome</keyword>